<evidence type="ECO:0000256" key="3">
    <source>
        <dbReference type="ARBA" id="ARBA00022723"/>
    </source>
</evidence>
<dbReference type="InterPro" id="IPR023885">
    <property type="entry name" value="4Fe4S-binding_SPASM_dom"/>
</dbReference>
<gene>
    <name evidence="8" type="ORF">H4O24_19245</name>
</gene>
<evidence type="ECO:0000256" key="5">
    <source>
        <dbReference type="ARBA" id="ARBA00023014"/>
    </source>
</evidence>
<feature type="domain" description="4Fe4S-binding SPASM" evidence="7">
    <location>
        <begin position="232"/>
        <end position="297"/>
    </location>
</feature>
<sequence>MVQQALCASSTGTAGTIERGPLAGERLWVWMDVSGTCNLTCRDCYTKQSHEPVLVSEDQFRDTLNKFAASGASFEKLHLNWRGEPMTNKRLARMLALRNEIMPGTPIEFHTNGLLLTEKNSAAIIAQTIPEDLVYVSIDGGNREGHEGNRGEGSWEPTLAGLEMLLDARDAAAPERRPHLGIYEICYDRRSRYDETLIALSKRCASWTRVNEIKRTGDERPFNYVDAPQGPCFWVGNALCITARGDVHVCLLSFRPDGRVGNIRRDTLESIVHNAREYRERIADKGRDQIAHCRGCQKTEGTIDEPE</sequence>
<proteinExistence type="predicted"/>
<geneLocation type="plasmid" evidence="8 9">
    <name>plas1</name>
</geneLocation>
<organism evidence="8 9">
    <name type="scientific">Croceicoccus marinus</name>
    <dbReference type="NCBI Taxonomy" id="450378"/>
    <lineage>
        <taxon>Bacteria</taxon>
        <taxon>Pseudomonadati</taxon>
        <taxon>Pseudomonadota</taxon>
        <taxon>Alphaproteobacteria</taxon>
        <taxon>Sphingomonadales</taxon>
        <taxon>Erythrobacteraceae</taxon>
        <taxon>Croceicoccus</taxon>
    </lineage>
</organism>
<dbReference type="CDD" id="cd21109">
    <property type="entry name" value="SPASM"/>
    <property type="match status" value="1"/>
</dbReference>
<dbReference type="SUPFAM" id="SSF102114">
    <property type="entry name" value="Radical SAM enzymes"/>
    <property type="match status" value="1"/>
</dbReference>
<feature type="domain" description="Radical SAM core" evidence="6">
    <location>
        <begin position="33"/>
        <end position="168"/>
    </location>
</feature>
<evidence type="ECO:0000256" key="4">
    <source>
        <dbReference type="ARBA" id="ARBA00023004"/>
    </source>
</evidence>
<dbReference type="PANTHER" id="PTHR11228">
    <property type="entry name" value="RADICAL SAM DOMAIN PROTEIN"/>
    <property type="match status" value="1"/>
</dbReference>
<dbReference type="CDD" id="cd01335">
    <property type="entry name" value="Radical_SAM"/>
    <property type="match status" value="1"/>
</dbReference>
<dbReference type="RefSeq" id="WP_185885896.1">
    <property type="nucleotide sequence ID" value="NZ_CP060053.1"/>
</dbReference>
<dbReference type="EMBL" id="CP060053">
    <property type="protein sequence ID" value="QNE07151.1"/>
    <property type="molecule type" value="Genomic_DNA"/>
</dbReference>
<keyword evidence="2" id="KW-0949">S-adenosyl-L-methionine</keyword>
<reference evidence="8 9" key="1">
    <citation type="submission" date="2020-08" db="EMBL/GenBank/DDBJ databases">
        <authorList>
            <person name="Liu G."/>
            <person name="Sun C."/>
        </authorList>
    </citation>
    <scope>NUCLEOTIDE SEQUENCE [LARGE SCALE GENOMIC DNA]</scope>
    <source>
        <strain evidence="8 9">OT19</strain>
        <plasmid evidence="8 9">plas1</plasmid>
    </source>
</reference>
<evidence type="ECO:0000259" key="6">
    <source>
        <dbReference type="Pfam" id="PF04055"/>
    </source>
</evidence>
<dbReference type="InterPro" id="IPR050377">
    <property type="entry name" value="Radical_SAM_PqqE_MftC-like"/>
</dbReference>
<dbReference type="Proteomes" id="UP000515297">
    <property type="component" value="Plasmid plas1"/>
</dbReference>
<keyword evidence="4" id="KW-0408">Iron</keyword>
<dbReference type="InterPro" id="IPR013785">
    <property type="entry name" value="Aldolase_TIM"/>
</dbReference>
<keyword evidence="3" id="KW-0479">Metal-binding</keyword>
<dbReference type="GO" id="GO:0046872">
    <property type="term" value="F:metal ion binding"/>
    <property type="evidence" value="ECO:0007669"/>
    <property type="project" value="UniProtKB-KW"/>
</dbReference>
<dbReference type="Pfam" id="PF04055">
    <property type="entry name" value="Radical_SAM"/>
    <property type="match status" value="1"/>
</dbReference>
<dbReference type="AlphaFoldDB" id="A0A7G6VZI6"/>
<keyword evidence="5" id="KW-0411">Iron-sulfur</keyword>
<evidence type="ECO:0000259" key="7">
    <source>
        <dbReference type="Pfam" id="PF13186"/>
    </source>
</evidence>
<dbReference type="PANTHER" id="PTHR11228:SF34">
    <property type="entry name" value="TUNGSTEN-CONTAINING ALDEHYDE FERREDOXIN OXIDOREDUCTASE COFACTOR MODIFYING PROTEIN"/>
    <property type="match status" value="1"/>
</dbReference>
<dbReference type="Gene3D" id="3.20.20.70">
    <property type="entry name" value="Aldolase class I"/>
    <property type="match status" value="1"/>
</dbReference>
<evidence type="ECO:0000313" key="8">
    <source>
        <dbReference type="EMBL" id="QNE07151.1"/>
    </source>
</evidence>
<dbReference type="GO" id="GO:0003824">
    <property type="term" value="F:catalytic activity"/>
    <property type="evidence" value="ECO:0007669"/>
    <property type="project" value="InterPro"/>
</dbReference>
<comment type="cofactor">
    <cofactor evidence="1">
        <name>[4Fe-4S] cluster</name>
        <dbReference type="ChEBI" id="CHEBI:49883"/>
    </cofactor>
</comment>
<evidence type="ECO:0000256" key="2">
    <source>
        <dbReference type="ARBA" id="ARBA00022691"/>
    </source>
</evidence>
<evidence type="ECO:0000256" key="1">
    <source>
        <dbReference type="ARBA" id="ARBA00001966"/>
    </source>
</evidence>
<accession>A0A7G6VZI6</accession>
<keyword evidence="8" id="KW-0614">Plasmid</keyword>
<dbReference type="SFLD" id="SFLDS00029">
    <property type="entry name" value="Radical_SAM"/>
    <property type="match status" value="1"/>
</dbReference>
<dbReference type="InterPro" id="IPR058240">
    <property type="entry name" value="rSAM_sf"/>
</dbReference>
<name>A0A7G6VZI6_9SPHN</name>
<dbReference type="Pfam" id="PF13186">
    <property type="entry name" value="SPASM"/>
    <property type="match status" value="1"/>
</dbReference>
<dbReference type="InterPro" id="IPR007197">
    <property type="entry name" value="rSAM"/>
</dbReference>
<protein>
    <submittedName>
        <fullName evidence="8">SPASM domain-containing protein</fullName>
    </submittedName>
</protein>
<dbReference type="GO" id="GO:0051536">
    <property type="term" value="F:iron-sulfur cluster binding"/>
    <property type="evidence" value="ECO:0007669"/>
    <property type="project" value="UniProtKB-KW"/>
</dbReference>
<evidence type="ECO:0000313" key="9">
    <source>
        <dbReference type="Proteomes" id="UP000515297"/>
    </source>
</evidence>